<dbReference type="PANTHER" id="PTHR31806:SF8">
    <property type="entry name" value="TRANSPORTER, PUTATIVE (AFU_ORTHOLOGUE AFUA_2G03000)-RELATED"/>
    <property type="match status" value="1"/>
</dbReference>
<comment type="caution">
    <text evidence="10">The sequence shown here is derived from an EMBL/GenBank/DDBJ whole genome shotgun (WGS) entry which is preliminary data.</text>
</comment>
<comment type="subcellular location">
    <subcellularLocation>
        <location evidence="1">Membrane</location>
        <topology evidence="1">Multi-pass membrane protein</topology>
    </subcellularLocation>
</comment>
<evidence type="ECO:0000313" key="11">
    <source>
        <dbReference type="Proteomes" id="UP000651452"/>
    </source>
</evidence>
<dbReference type="InterPro" id="IPR001248">
    <property type="entry name" value="Pur-cyt_permease"/>
</dbReference>
<dbReference type="EMBL" id="RZGK01000023">
    <property type="protein sequence ID" value="KAF9690549.1"/>
    <property type="molecule type" value="Genomic_DNA"/>
</dbReference>
<feature type="coiled-coil region" evidence="8">
    <location>
        <begin position="902"/>
        <end position="929"/>
    </location>
</feature>
<evidence type="ECO:0000313" key="10">
    <source>
        <dbReference type="EMBL" id="KAF9690549.1"/>
    </source>
</evidence>
<feature type="transmembrane region" description="Helical" evidence="9">
    <location>
        <begin position="387"/>
        <end position="405"/>
    </location>
</feature>
<keyword evidence="5 9" id="KW-0812">Transmembrane</keyword>
<dbReference type="FunFam" id="1.10.4160.10:FF:000002">
    <property type="entry name" value="Purine-cytosine permease fcyB"/>
    <property type="match status" value="1"/>
</dbReference>
<keyword evidence="11" id="KW-1185">Reference proteome</keyword>
<feature type="transmembrane region" description="Helical" evidence="9">
    <location>
        <begin position="106"/>
        <end position="133"/>
    </location>
</feature>
<feature type="transmembrane region" description="Helical" evidence="9">
    <location>
        <begin position="221"/>
        <end position="240"/>
    </location>
</feature>
<feature type="transmembrane region" description="Helical" evidence="9">
    <location>
        <begin position="260"/>
        <end position="282"/>
    </location>
</feature>
<dbReference type="GO" id="GO:0022857">
    <property type="term" value="F:transmembrane transporter activity"/>
    <property type="evidence" value="ECO:0007669"/>
    <property type="project" value="InterPro"/>
</dbReference>
<feature type="coiled-coil region" evidence="8">
    <location>
        <begin position="844"/>
        <end position="876"/>
    </location>
</feature>
<reference evidence="10" key="2">
    <citation type="submission" date="2020-09" db="EMBL/GenBank/DDBJ databases">
        <title>Reference genome assembly for Australian Ascochyta lentis isolate Al4.</title>
        <authorList>
            <person name="Lee R.C."/>
            <person name="Farfan-Caceres L.M."/>
            <person name="Debler J.W."/>
            <person name="Williams A.H."/>
            <person name="Henares B.M."/>
        </authorList>
    </citation>
    <scope>NUCLEOTIDE SEQUENCE</scope>
    <source>
        <strain evidence="10">Al4</strain>
    </source>
</reference>
<feature type="transmembrane region" description="Helical" evidence="9">
    <location>
        <begin position="411"/>
        <end position="431"/>
    </location>
</feature>
<keyword evidence="8" id="KW-0175">Coiled coil</keyword>
<reference evidence="10" key="1">
    <citation type="submission" date="2018-12" db="EMBL/GenBank/DDBJ databases">
        <authorList>
            <person name="Syme R.A."/>
            <person name="Farfan-Caceres L."/>
            <person name="Lichtenzveig J."/>
        </authorList>
    </citation>
    <scope>NUCLEOTIDE SEQUENCE</scope>
    <source>
        <strain evidence="10">Al4</strain>
    </source>
</reference>
<dbReference type="GO" id="GO:0005886">
    <property type="term" value="C:plasma membrane"/>
    <property type="evidence" value="ECO:0007669"/>
    <property type="project" value="TreeGrafter"/>
</dbReference>
<keyword evidence="3" id="KW-0813">Transport</keyword>
<gene>
    <name evidence="10" type="ORF">EKO04_011341</name>
</gene>
<evidence type="ECO:0000256" key="5">
    <source>
        <dbReference type="ARBA" id="ARBA00022692"/>
    </source>
</evidence>
<dbReference type="GO" id="GO:0015851">
    <property type="term" value="P:nucleobase transport"/>
    <property type="evidence" value="ECO:0007669"/>
    <property type="project" value="UniProtKB-ARBA"/>
</dbReference>
<feature type="transmembrane region" description="Helical" evidence="9">
    <location>
        <begin position="341"/>
        <end position="366"/>
    </location>
</feature>
<evidence type="ECO:0000256" key="8">
    <source>
        <dbReference type="SAM" id="Coils"/>
    </source>
</evidence>
<evidence type="ECO:0000256" key="2">
    <source>
        <dbReference type="ARBA" id="ARBA00008974"/>
    </source>
</evidence>
<name>A0A8H7MCM7_9PLEO</name>
<dbReference type="OrthoDB" id="5428495at2759"/>
<evidence type="ECO:0000256" key="1">
    <source>
        <dbReference type="ARBA" id="ARBA00004141"/>
    </source>
</evidence>
<feature type="transmembrane region" description="Helical" evidence="9">
    <location>
        <begin position="154"/>
        <end position="173"/>
    </location>
</feature>
<dbReference type="PANTHER" id="PTHR31806">
    <property type="entry name" value="PURINE-CYTOSINE PERMEASE FCY2-RELATED"/>
    <property type="match status" value="1"/>
</dbReference>
<protein>
    <recommendedName>
        <fullName evidence="12">Purine-cytosine permease</fullName>
    </recommendedName>
</protein>
<evidence type="ECO:0000256" key="7">
    <source>
        <dbReference type="ARBA" id="ARBA00023136"/>
    </source>
</evidence>
<feature type="coiled-coil region" evidence="8">
    <location>
        <begin position="962"/>
        <end position="1082"/>
    </location>
</feature>
<dbReference type="AlphaFoldDB" id="A0A8H7MCM7"/>
<dbReference type="InterPro" id="IPR026030">
    <property type="entry name" value="Pur-cyt_permease_Fcy2/21/22"/>
</dbReference>
<sequence length="1179" mass="129921">MMDPNDATNEIANGEKTTRMALAPSVNDGLPTTEGPANRAGRVQQMWKSFERQLVAYNLEARGIQRVETDERQDLRALGYSQVAIMWFSVNLAANNITLGMLGPAVFALGFVDSCLLSVFGALVGSMVVAYIATFGPKSGNRTMIFSRYSMGWWPSKIVVILNIIVLLGYGMIDCVVAGQILSAVSGNSMSVVVGIIIVAAIAWAITTFGYQIFHYYERWAWLPQLIVLCILAGVAGPQFNISAASHGDENPDTIIGNRISFFGLTLAAAITYGGGAADYFVYYPEHASSLKIFGMTLFGLICSFTFAFVLGIGLACGMVVNADWEAAYGVSQGALIVEAYQPLGVFGSFCGVVVALGLVANLIVPTYSSGIDAQILGRWAGVVPRVIWNTIGVIIYTVCALAGRAHLAEIFTNFLALMGYWVSIWIAIVLEEHVMFRRKTGWNWDVWNQQKKLPLGIAAFVAFVVGWVGAILCMAQVWYYGPIALLVGTYGADMGNYVGFAWAALVYPPLRMLEMKKFGSKLITSVITGTFSCFSLSHLLRRSFLFAVRLGVAFTTAANFIFPTKLRYRPASPNKFFAPPCHIFAPLTTSVTTVVSGKMPDYANDDLISLTSPASESSMVASSASASKKMANDDLINLTGPASESSIVARSASTSKKIANEHKSVRQDSFSGLTVLMKAKKPYAPITPPSSKLPLSVATNGMQSASRVASGSSIVSPLARPYHIDGSVAAYLQDQACSSTSEAVSPASEYRQDNMRRLESIMEKLQNFPIGDDDSVTVHPHAHAAPVPTAESVPPGFCLPVALPIHAGPISPPTPAESTRPLITEEPMVRVTMRTWDAMRRSLEVFKDEKRELEIKIARLEKQKVNHRMEQYNDEMETQIGKLQYQNELNKTQKATMARTLSEKGIQIKELQLEINNLKESLETMTSAIEAHTDIAAQLEYRQATLKEDEISSSRRLADLTDVKNREIETLLKKVDDLQEALRLSEIDRDAAINSNGFKNLAQNRLDQLSQREKLLRSTQERYAAEHTKVGELEDHLEDLQRKLNQVGDLQAMLREKSSECDRYRTQLKIQEKRVEDYKHRTLRASNDGAALRGAAHLVKPQANTRFSTLVLGCSECYAKNISCDNKARCRSCTENNENCARWRCSLHHILGQCPDTPCRFPHDEQGWLCQVEPRPQW</sequence>
<comment type="similarity">
    <text evidence="2">Belongs to the purine-cytosine permease (2.A.39) family.</text>
</comment>
<evidence type="ECO:0000256" key="6">
    <source>
        <dbReference type="ARBA" id="ARBA00022989"/>
    </source>
</evidence>
<proteinExistence type="inferred from homology"/>
<feature type="transmembrane region" description="Helical" evidence="9">
    <location>
        <begin position="193"/>
        <end position="214"/>
    </location>
</feature>
<accession>A0A8H7MCM7</accession>
<dbReference type="Gene3D" id="1.10.4160.10">
    <property type="entry name" value="Hydantoin permease"/>
    <property type="match status" value="1"/>
</dbReference>
<keyword evidence="7 9" id="KW-0472">Membrane</keyword>
<feature type="transmembrane region" description="Helical" evidence="9">
    <location>
        <begin position="458"/>
        <end position="480"/>
    </location>
</feature>
<evidence type="ECO:0000256" key="9">
    <source>
        <dbReference type="SAM" id="Phobius"/>
    </source>
</evidence>
<evidence type="ECO:0000256" key="3">
    <source>
        <dbReference type="ARBA" id="ARBA00022448"/>
    </source>
</evidence>
<keyword evidence="6 9" id="KW-1133">Transmembrane helix</keyword>
<feature type="transmembrane region" description="Helical" evidence="9">
    <location>
        <begin position="294"/>
        <end position="321"/>
    </location>
</feature>
<feature type="transmembrane region" description="Helical" evidence="9">
    <location>
        <begin position="519"/>
        <end position="538"/>
    </location>
</feature>
<evidence type="ECO:0008006" key="12">
    <source>
        <dbReference type="Google" id="ProtNLM"/>
    </source>
</evidence>
<dbReference type="Proteomes" id="UP000651452">
    <property type="component" value="Unassembled WGS sequence"/>
</dbReference>
<organism evidence="10 11">
    <name type="scientific">Ascochyta lentis</name>
    <dbReference type="NCBI Taxonomy" id="205686"/>
    <lineage>
        <taxon>Eukaryota</taxon>
        <taxon>Fungi</taxon>
        <taxon>Dikarya</taxon>
        <taxon>Ascomycota</taxon>
        <taxon>Pezizomycotina</taxon>
        <taxon>Dothideomycetes</taxon>
        <taxon>Pleosporomycetidae</taxon>
        <taxon>Pleosporales</taxon>
        <taxon>Pleosporineae</taxon>
        <taxon>Didymellaceae</taxon>
        <taxon>Ascochyta</taxon>
    </lineage>
</organism>
<evidence type="ECO:0000256" key="4">
    <source>
        <dbReference type="ARBA" id="ARBA00022553"/>
    </source>
</evidence>
<dbReference type="Pfam" id="PF02133">
    <property type="entry name" value="Transp_cyt_pur"/>
    <property type="match status" value="1"/>
</dbReference>
<dbReference type="GO" id="GO:0000329">
    <property type="term" value="C:fungal-type vacuole membrane"/>
    <property type="evidence" value="ECO:0007669"/>
    <property type="project" value="TreeGrafter"/>
</dbReference>
<keyword evidence="4" id="KW-0597">Phosphoprotein</keyword>
<feature type="transmembrane region" description="Helical" evidence="9">
    <location>
        <begin position="486"/>
        <end position="507"/>
    </location>
</feature>